<organism evidence="1 2">
    <name type="scientific">Eubacterium ruminantium</name>
    <dbReference type="NCBI Taxonomy" id="42322"/>
    <lineage>
        <taxon>Bacteria</taxon>
        <taxon>Bacillati</taxon>
        <taxon>Bacillota</taxon>
        <taxon>Clostridia</taxon>
        <taxon>Eubacteriales</taxon>
        <taxon>Eubacteriaceae</taxon>
        <taxon>Eubacterium</taxon>
    </lineage>
</organism>
<gene>
    <name evidence="1" type="ORF">SAMN02745110_02282</name>
</gene>
<accession>A0A1T4Q7G5</accession>
<dbReference type="EMBL" id="FUXA01000016">
    <property type="protein sequence ID" value="SJZ99178.1"/>
    <property type="molecule type" value="Genomic_DNA"/>
</dbReference>
<proteinExistence type="predicted"/>
<name>A0A1T4Q7G5_9FIRM</name>
<dbReference type="RefSeq" id="WP_078788074.1">
    <property type="nucleotide sequence ID" value="NZ_FMTO01000014.1"/>
</dbReference>
<reference evidence="1 2" key="1">
    <citation type="submission" date="2017-02" db="EMBL/GenBank/DDBJ databases">
        <authorList>
            <person name="Peterson S.W."/>
        </authorList>
    </citation>
    <scope>NUCLEOTIDE SEQUENCE [LARGE SCALE GENOMIC DNA]</scope>
    <source>
        <strain evidence="1 2">ATCC 17233</strain>
    </source>
</reference>
<dbReference type="Proteomes" id="UP000189857">
    <property type="component" value="Unassembled WGS sequence"/>
</dbReference>
<dbReference type="AlphaFoldDB" id="A0A1T4Q7G5"/>
<evidence type="ECO:0000313" key="2">
    <source>
        <dbReference type="Proteomes" id="UP000189857"/>
    </source>
</evidence>
<protein>
    <submittedName>
        <fullName evidence="1">Uncharacterized protein</fullName>
    </submittedName>
</protein>
<keyword evidence="2" id="KW-1185">Reference proteome</keyword>
<sequence length="98" mass="11299">MVIGYTDENECNFVIKFDDETKADEVKKAIQIGIGAWYEAAHDDIQPNEYWDKEDIEGFYDCGYAEPTMELLDMWGIKHEVVDIENDDNGNVICDELV</sequence>
<evidence type="ECO:0000313" key="1">
    <source>
        <dbReference type="EMBL" id="SJZ99178.1"/>
    </source>
</evidence>